<dbReference type="EMBL" id="JACHGW010000003">
    <property type="protein sequence ID" value="MBB6051983.1"/>
    <property type="molecule type" value="Genomic_DNA"/>
</dbReference>
<evidence type="ECO:0008006" key="4">
    <source>
        <dbReference type="Google" id="ProtNLM"/>
    </source>
</evidence>
<gene>
    <name evidence="2" type="ORF">HNQ39_003793</name>
</gene>
<comment type="caution">
    <text evidence="2">The sequence shown here is derived from an EMBL/GenBank/DDBJ whole genome shotgun (WGS) entry which is preliminary data.</text>
</comment>
<dbReference type="RefSeq" id="WP_184200053.1">
    <property type="nucleotide sequence ID" value="NZ_JACHGW010000003.1"/>
</dbReference>
<organism evidence="2 3">
    <name type="scientific">Armatimonas rosea</name>
    <dbReference type="NCBI Taxonomy" id="685828"/>
    <lineage>
        <taxon>Bacteria</taxon>
        <taxon>Bacillati</taxon>
        <taxon>Armatimonadota</taxon>
        <taxon>Armatimonadia</taxon>
        <taxon>Armatimonadales</taxon>
        <taxon>Armatimonadaceae</taxon>
        <taxon>Armatimonas</taxon>
    </lineage>
</organism>
<keyword evidence="1" id="KW-0732">Signal</keyword>
<evidence type="ECO:0000256" key="1">
    <source>
        <dbReference type="SAM" id="SignalP"/>
    </source>
</evidence>
<feature type="chain" id="PRO_5031162083" description="Outer membrane protein beta-barrel domain-containing protein" evidence="1">
    <location>
        <begin position="29"/>
        <end position="179"/>
    </location>
</feature>
<feature type="signal peptide" evidence="1">
    <location>
        <begin position="1"/>
        <end position="28"/>
    </location>
</feature>
<name>A0A7W9STE8_ARMRO</name>
<sequence length="179" mass="19159">MKSGRGGLCVVATVLALGALAGSAKAQAEPQGVRFWIGPSLGNRDNEIARQTLSAIGYSKALGRDKNESLEFYADAFRVINRPAEVVARKVTDEVIGAGFQRLYKVTDKAGVGAYYGFGLGFYRNRQSDTFLGGGSVTSQSAGGKLLVGTSIDGPFFLQLQLTYMNTRTDFQLGVGQRF</sequence>
<proteinExistence type="predicted"/>
<dbReference type="AlphaFoldDB" id="A0A7W9STE8"/>
<reference evidence="2 3" key="1">
    <citation type="submission" date="2020-08" db="EMBL/GenBank/DDBJ databases">
        <title>Genomic Encyclopedia of Type Strains, Phase IV (KMG-IV): sequencing the most valuable type-strain genomes for metagenomic binning, comparative biology and taxonomic classification.</title>
        <authorList>
            <person name="Goeker M."/>
        </authorList>
    </citation>
    <scope>NUCLEOTIDE SEQUENCE [LARGE SCALE GENOMIC DNA]</scope>
    <source>
        <strain evidence="2 3">DSM 23562</strain>
    </source>
</reference>
<dbReference type="Proteomes" id="UP000520814">
    <property type="component" value="Unassembled WGS sequence"/>
</dbReference>
<accession>A0A7W9STE8</accession>
<protein>
    <recommendedName>
        <fullName evidence="4">Outer membrane protein beta-barrel domain-containing protein</fullName>
    </recommendedName>
</protein>
<keyword evidence="3" id="KW-1185">Reference proteome</keyword>
<evidence type="ECO:0000313" key="3">
    <source>
        <dbReference type="Proteomes" id="UP000520814"/>
    </source>
</evidence>
<evidence type="ECO:0000313" key="2">
    <source>
        <dbReference type="EMBL" id="MBB6051983.1"/>
    </source>
</evidence>